<dbReference type="Proteomes" id="UP001283361">
    <property type="component" value="Unassembled WGS sequence"/>
</dbReference>
<gene>
    <name evidence="2" type="ORF">RRG08_023792</name>
</gene>
<evidence type="ECO:0000313" key="3">
    <source>
        <dbReference type="Proteomes" id="UP001283361"/>
    </source>
</evidence>
<dbReference type="AlphaFoldDB" id="A0AAE0ZW03"/>
<proteinExistence type="predicted"/>
<evidence type="ECO:0000313" key="2">
    <source>
        <dbReference type="EMBL" id="KAK3776440.1"/>
    </source>
</evidence>
<protein>
    <submittedName>
        <fullName evidence="2">Uncharacterized protein</fullName>
    </submittedName>
</protein>
<sequence>MHQLPFRCQLLESIIIHICNYVLQRRCSVKQAMPMMEDMSPSYTRQSVSKGGGVDELTLALVSAHSSTCTSSLQPSLRVTRPPTPRVPTPREQRAVGAVLTVTERAPVC</sequence>
<name>A0AAE0ZW03_9GAST</name>
<organism evidence="2 3">
    <name type="scientific">Elysia crispata</name>
    <name type="common">lettuce slug</name>
    <dbReference type="NCBI Taxonomy" id="231223"/>
    <lineage>
        <taxon>Eukaryota</taxon>
        <taxon>Metazoa</taxon>
        <taxon>Spiralia</taxon>
        <taxon>Lophotrochozoa</taxon>
        <taxon>Mollusca</taxon>
        <taxon>Gastropoda</taxon>
        <taxon>Heterobranchia</taxon>
        <taxon>Euthyneura</taxon>
        <taxon>Panpulmonata</taxon>
        <taxon>Sacoglossa</taxon>
        <taxon>Placobranchoidea</taxon>
        <taxon>Plakobranchidae</taxon>
        <taxon>Elysia</taxon>
    </lineage>
</organism>
<comment type="caution">
    <text evidence="2">The sequence shown here is derived from an EMBL/GenBank/DDBJ whole genome shotgun (WGS) entry which is preliminary data.</text>
</comment>
<reference evidence="2" key="1">
    <citation type="journal article" date="2023" name="G3 (Bethesda)">
        <title>A reference genome for the long-term kleptoplast-retaining sea slug Elysia crispata morphotype clarki.</title>
        <authorList>
            <person name="Eastman K.E."/>
            <person name="Pendleton A.L."/>
            <person name="Shaikh M.A."/>
            <person name="Suttiyut T."/>
            <person name="Ogas R."/>
            <person name="Tomko P."/>
            <person name="Gavelis G."/>
            <person name="Widhalm J.R."/>
            <person name="Wisecaver J.H."/>
        </authorList>
    </citation>
    <scope>NUCLEOTIDE SEQUENCE</scope>
    <source>
        <strain evidence="2">ECLA1</strain>
    </source>
</reference>
<feature type="region of interest" description="Disordered" evidence="1">
    <location>
        <begin position="73"/>
        <end position="97"/>
    </location>
</feature>
<evidence type="ECO:0000256" key="1">
    <source>
        <dbReference type="SAM" id="MobiDB-lite"/>
    </source>
</evidence>
<accession>A0AAE0ZW03</accession>
<dbReference type="EMBL" id="JAWDGP010003216">
    <property type="protein sequence ID" value="KAK3776440.1"/>
    <property type="molecule type" value="Genomic_DNA"/>
</dbReference>
<keyword evidence="3" id="KW-1185">Reference proteome</keyword>